<feature type="compositionally biased region" description="Polar residues" evidence="1">
    <location>
        <begin position="1"/>
        <end position="22"/>
    </location>
</feature>
<feature type="region of interest" description="Disordered" evidence="1">
    <location>
        <begin position="1"/>
        <end position="56"/>
    </location>
</feature>
<dbReference type="Proteomes" id="UP001153636">
    <property type="component" value="Chromosome 2"/>
</dbReference>
<evidence type="ECO:0000313" key="3">
    <source>
        <dbReference type="Proteomes" id="UP001153636"/>
    </source>
</evidence>
<accession>A0A9P0GB43</accession>
<name>A0A9P0GB43_9CUCU</name>
<dbReference type="EMBL" id="OV651814">
    <property type="protein sequence ID" value="CAH1106743.1"/>
    <property type="molecule type" value="Genomic_DNA"/>
</dbReference>
<dbReference type="AlphaFoldDB" id="A0A9P0GB43"/>
<evidence type="ECO:0000313" key="2">
    <source>
        <dbReference type="EMBL" id="CAH1106743.1"/>
    </source>
</evidence>
<organism evidence="2 3">
    <name type="scientific">Psylliodes chrysocephalus</name>
    <dbReference type="NCBI Taxonomy" id="3402493"/>
    <lineage>
        <taxon>Eukaryota</taxon>
        <taxon>Metazoa</taxon>
        <taxon>Ecdysozoa</taxon>
        <taxon>Arthropoda</taxon>
        <taxon>Hexapoda</taxon>
        <taxon>Insecta</taxon>
        <taxon>Pterygota</taxon>
        <taxon>Neoptera</taxon>
        <taxon>Endopterygota</taxon>
        <taxon>Coleoptera</taxon>
        <taxon>Polyphaga</taxon>
        <taxon>Cucujiformia</taxon>
        <taxon>Chrysomeloidea</taxon>
        <taxon>Chrysomelidae</taxon>
        <taxon>Galerucinae</taxon>
        <taxon>Alticini</taxon>
        <taxon>Psylliodes</taxon>
    </lineage>
</organism>
<evidence type="ECO:0000256" key="1">
    <source>
        <dbReference type="SAM" id="MobiDB-lite"/>
    </source>
</evidence>
<dbReference type="InterPro" id="IPR058242">
    <property type="entry name" value="Capsid_partitivirus"/>
</dbReference>
<evidence type="ECO:0008006" key="4">
    <source>
        <dbReference type="Google" id="ProtNLM"/>
    </source>
</evidence>
<proteinExistence type="predicted"/>
<protein>
    <recommendedName>
        <fullName evidence="4">Capsid protein</fullName>
    </recommendedName>
</protein>
<dbReference type="OrthoDB" id="6761978at2759"/>
<sequence>MFTNDEPNVTQNATSIISTEPSQLKADNVSTPATPPLALVPKLPPTPSTKPNSVITAPPVSMTANAIATSISKKLQPIPEDSSSKEPVPEIDLISILKISERIELNLGIPFTIDVQPDTRYTLQYLTQCVSLQYPDLNVKSYNYVSTFSLIGYDILCIHAALLYCDLNKRNQRPFHSRIYTTDMNRKEFYDSLLRLNISSRTRPLIDNLTSTYDEQLVQLQYSPGYAGFKFLTDFGRTIPALLMLYAHQVLASFPTNAQPNSVLVELFQQTLTVIDGSAYTISNLLGGPYLFQNPTEIHENWLLSTFERIFNPVINRSLATRPSLAKPHFSPIIFDSYNSVNPYDYTLGYCLENKTTLMKMLKNISDFIKTESPNCLPLKDIVKNSTSSLVQTHFLTVPSLPTWHHLPLGKELDQAQYQTDTEFARTIGFMPSTRVVHNSFLAYNHFPCVPATLQTTSGAEFIPDEEVFPLHGFNPKVNVTPNVAWFQPYNPIPEYIKLCCTIGFNIESYDIVGFTLPMPNMYNSLTENNSNYRIGLIPFDYIHYIEGQIGGRTEICEITPYDEFNQPIGFAFRDMSRVVIPIFALHNSSVSSTQTYGLHATPNCNDDLSSWTYTAWTKNTQPPIEKKSIYLWSSYRVVDKATSPEFKVSFYGSLRPLYGLSVPHYRTGHPSIITPQ</sequence>
<gene>
    <name evidence="2" type="ORF">PSYICH_LOCUS6330</name>
</gene>
<dbReference type="Pfam" id="PF25666">
    <property type="entry name" value="Partiti_capsid"/>
    <property type="match status" value="1"/>
</dbReference>
<reference evidence="2" key="1">
    <citation type="submission" date="2022-01" db="EMBL/GenBank/DDBJ databases">
        <authorList>
            <person name="King R."/>
        </authorList>
    </citation>
    <scope>NUCLEOTIDE SEQUENCE</scope>
</reference>
<keyword evidence="3" id="KW-1185">Reference proteome</keyword>